<dbReference type="EC" id="3.4.19.12" evidence="3"/>
<evidence type="ECO:0000256" key="11">
    <source>
        <dbReference type="SAM" id="MobiDB-lite"/>
    </source>
</evidence>
<keyword evidence="7" id="KW-0788">Thiol protease</keyword>
<dbReference type="InterPro" id="IPR028889">
    <property type="entry name" value="USP"/>
</dbReference>
<dbReference type="EMBL" id="AP029265">
    <property type="protein sequence ID" value="BFF99435.1"/>
    <property type="molecule type" value="Genomic_DNA"/>
</dbReference>
<name>A0AAU9FV03_DROMD</name>
<protein>
    <recommendedName>
        <fullName evidence="8">Ubiquitin carboxyl-terminal hydrolase 47</fullName>
        <ecNumber evidence="3">3.4.19.12</ecNumber>
    </recommendedName>
    <alternativeName>
        <fullName evidence="9">Ubiquitin thioesterase 47</fullName>
    </alternativeName>
    <alternativeName>
        <fullName evidence="10">Ubiquitin-specific-processing protease 47</fullName>
    </alternativeName>
</protein>
<evidence type="ECO:0000256" key="3">
    <source>
        <dbReference type="ARBA" id="ARBA00012759"/>
    </source>
</evidence>
<feature type="compositionally biased region" description="Basic and acidic residues" evidence="11">
    <location>
        <begin position="117"/>
        <end position="130"/>
    </location>
</feature>
<feature type="compositionally biased region" description="Low complexity" evidence="11">
    <location>
        <begin position="231"/>
        <end position="266"/>
    </location>
</feature>
<dbReference type="Proteomes" id="UP001500889">
    <property type="component" value="Chromosome J"/>
</dbReference>
<accession>A0AAU9FV03</accession>
<feature type="compositionally biased region" description="Pro residues" evidence="11">
    <location>
        <begin position="1103"/>
        <end position="1114"/>
    </location>
</feature>
<dbReference type="CDD" id="cd02659">
    <property type="entry name" value="peptidase_C19C"/>
    <property type="match status" value="1"/>
</dbReference>
<comment type="catalytic activity">
    <reaction evidence="1">
        <text>Thiol-dependent hydrolysis of ester, thioester, amide, peptide and isopeptide bonds formed by the C-terminal Gly of ubiquitin (a 76-residue protein attached to proteins as an intracellular targeting signal).</text>
        <dbReference type="EC" id="3.4.19.12"/>
    </reaction>
</comment>
<dbReference type="PROSITE" id="PS50235">
    <property type="entry name" value="USP_3"/>
    <property type="match status" value="1"/>
</dbReference>
<dbReference type="PROSITE" id="PS00973">
    <property type="entry name" value="USP_2"/>
    <property type="match status" value="1"/>
</dbReference>
<dbReference type="InterPro" id="IPR001394">
    <property type="entry name" value="Peptidase_C19_UCH"/>
</dbReference>
<feature type="compositionally biased region" description="Polar residues" evidence="11">
    <location>
        <begin position="740"/>
        <end position="750"/>
    </location>
</feature>
<evidence type="ECO:0000256" key="9">
    <source>
        <dbReference type="ARBA" id="ARBA00029910"/>
    </source>
</evidence>
<feature type="compositionally biased region" description="Basic and acidic residues" evidence="11">
    <location>
        <begin position="187"/>
        <end position="212"/>
    </location>
</feature>
<keyword evidence="14" id="KW-1185">Reference proteome</keyword>
<dbReference type="InterPro" id="IPR038765">
    <property type="entry name" value="Papain-like_cys_pep_sf"/>
</dbReference>
<dbReference type="Gene3D" id="3.90.70.10">
    <property type="entry name" value="Cysteine proteinases"/>
    <property type="match status" value="1"/>
</dbReference>
<evidence type="ECO:0000256" key="2">
    <source>
        <dbReference type="ARBA" id="ARBA00009085"/>
    </source>
</evidence>
<evidence type="ECO:0000256" key="5">
    <source>
        <dbReference type="ARBA" id="ARBA00022786"/>
    </source>
</evidence>
<reference evidence="13 14" key="1">
    <citation type="submission" date="2024-02" db="EMBL/GenBank/DDBJ databases">
        <title>A chromosome-level genome assembly of Drosophila madeirensis, a fruit fly species endemic to Madeira island.</title>
        <authorList>
            <person name="Tomihara K."/>
            <person name="Llopart A."/>
            <person name="Yamamoto D."/>
        </authorList>
    </citation>
    <scope>NUCLEOTIDE SEQUENCE [LARGE SCALE GENOMIC DNA]</scope>
    <source>
        <strain evidence="13 14">RF1</strain>
    </source>
</reference>
<evidence type="ECO:0000256" key="1">
    <source>
        <dbReference type="ARBA" id="ARBA00000707"/>
    </source>
</evidence>
<dbReference type="GO" id="GO:0016579">
    <property type="term" value="P:protein deubiquitination"/>
    <property type="evidence" value="ECO:0007669"/>
    <property type="project" value="InterPro"/>
</dbReference>
<dbReference type="InterPro" id="IPR018200">
    <property type="entry name" value="USP_CS"/>
</dbReference>
<evidence type="ECO:0000256" key="4">
    <source>
        <dbReference type="ARBA" id="ARBA00022670"/>
    </source>
</evidence>
<feature type="compositionally biased region" description="Polar residues" evidence="11">
    <location>
        <begin position="166"/>
        <end position="186"/>
    </location>
</feature>
<evidence type="ECO:0000313" key="14">
    <source>
        <dbReference type="Proteomes" id="UP001500889"/>
    </source>
</evidence>
<dbReference type="PANTHER" id="PTHR24006:SF702">
    <property type="entry name" value="UBIQUITIN CARBOXYL-TERMINAL HYDROLASE 47"/>
    <property type="match status" value="1"/>
</dbReference>
<dbReference type="GO" id="GO:0004843">
    <property type="term" value="F:cysteine-type deubiquitinase activity"/>
    <property type="evidence" value="ECO:0007669"/>
    <property type="project" value="UniProtKB-EC"/>
</dbReference>
<sequence>MTDTKEQCIVSVFDQTPGSEQKKINVVVRPHFTVQRVIELIGTQFPYGKFELILQPQDGKDLVHLNVLGTQLLYDVNGFEHMLKNSLVLLPSESWDGDVAKRFELPVKKAQLLLNLRPKDPTAKSSDTKTKTSATGEKKKKVGEKTKKKSSSGSSSPSKTKTASEDSASSTKAGASSEESPKANGSSEDKPKENGSPEDKPKASSRSEETPKKIGGSTESPKASSEDKPKASSTSEESQKASSSSADKPKASSSSEAKPKASSSAEARPKTVTEVQPEAAAGDRPEDSSDISPVHAKLVFNEKDKQKAFNDACYGLPMDALNKAVTHDLMSPVDDLPSELFNVSPVSDAEPLSDDDLALGASASPTLMGPGYEFGPVVGDGEGPVGEGEQAAGGADAGEVPGLSSFYRSKYGGDELPSWQRMNSTAAELVASATTESETRPTAGPKGYVGLVNQAMTCYLNSLLQALYMTPEFRNALYRWESDNDNEAKNIPYQLQKLFLNLQTSPKSSVETTDLTRSFGWDSTEAWQQHDIQELCRVMFDALEQKFKNTKQANLISNLYEGKMNDYVKCLECNTEKTREDTFLDIPLPVRPFGSNSAYGSIEEALRAFVQPETLDGNNQYLCEKCKKKCDAHKGLHFKSFPYILTLHLKRFDFDYTSMNRIKLNDRVTFPQKLNLNTFVNRSANGEQYQMNGGTAAEDCSTADSGSTIEDDNLSSGVGTTASSSQHENDLNDEDEGIDMSSSTSKSAKQGTGPYMYELFAIMIHSGSASGGHYYAYIKDFDSNEWFCFNDQNVSSITQEDIQRSFGGPNGSYYSSAYTSSTNAYMLMYRQVDGKRNEHTAKMADFPEHIKTLLPKLHTEEETRVTRIGRHITVTDLALPDLYKPRVYFYNPSLKKLKLTRVYLSQSFDIKLVLSSAYDMLNVEEFAPIERCRLVAYNSTMDTIIQSLESYTDPALAELRAAHNHNLDFLLEYRAEEQTFETYAPDGTTWYVFMVDLSTMAMDGPFLVYSAARDREPSDHLRHSIATRLHINEQQFLLATCRGLVPKAFVVFDPHPMPEAQQQLQNLVNSQLKYVTYFYLNVPNTDAASLEMLGVPSSECRIEPPPPPPPPPPASNGADVVDAAMLNGVGPGSGQEFSSNDSDWRRYKRDMLEPLNQPSHGQESNSEDSSLSDGDRTLVESDNIQNRGGGDSQVSSTSHSPQLSSPEDEAASHDAMMRVHAYCNGSYAAADAVEPIMLPTSTTHFFHACKVECVDVTSSSNSGHQSDDEAQLRKPTRAYKLLVGKHMRMHAFKQHIEQLIQVPSAYFKLQRKYENNDTNSQSTVVLLNEGETLTVELGKTLQSDEYKAKIQFLRLADVDNETSRLPCACEWVYNGSTTVEQAKHELVAKLHRMDPKYSTLTVDNCRIWLKGGRSSIKILANDEPLYSDISSTVTTELIVQECEEGVDPQPKDDSLTIFVRRWCPSKLEFGKFQEVTLEKDSEIRETLSEMSSITIDKLSYMKVNSNFPCTSISALSVNESTSWYSVPTTRDKYPLNNTQAGSIFLYKDNSIPARELTLEERRQMDRARLERLGCATTTRYSQRRERALKIYVDSPEKTNNATASAPMDAHVDN</sequence>
<evidence type="ECO:0000256" key="10">
    <source>
        <dbReference type="ARBA" id="ARBA00032453"/>
    </source>
</evidence>
<feature type="compositionally biased region" description="Polar residues" evidence="11">
    <location>
        <begin position="1156"/>
        <end position="1172"/>
    </location>
</feature>
<feature type="compositionally biased region" description="Low complexity" evidence="11">
    <location>
        <begin position="151"/>
        <end position="161"/>
    </location>
</feature>
<evidence type="ECO:0000313" key="13">
    <source>
        <dbReference type="EMBL" id="BFF99435.1"/>
    </source>
</evidence>
<evidence type="ECO:0000256" key="8">
    <source>
        <dbReference type="ARBA" id="ARBA00026136"/>
    </source>
</evidence>
<dbReference type="Pfam" id="PF19718">
    <property type="entry name" value="USP47_C"/>
    <property type="match status" value="1"/>
</dbReference>
<dbReference type="InterPro" id="IPR045578">
    <property type="entry name" value="USP47_C"/>
</dbReference>
<feature type="region of interest" description="Disordered" evidence="11">
    <location>
        <begin position="116"/>
        <end position="301"/>
    </location>
</feature>
<dbReference type="GO" id="GO:0006508">
    <property type="term" value="P:proteolysis"/>
    <property type="evidence" value="ECO:0007669"/>
    <property type="project" value="UniProtKB-KW"/>
</dbReference>
<evidence type="ECO:0000256" key="6">
    <source>
        <dbReference type="ARBA" id="ARBA00022801"/>
    </source>
</evidence>
<keyword evidence="5" id="KW-0833">Ubl conjugation pathway</keyword>
<dbReference type="PANTHER" id="PTHR24006">
    <property type="entry name" value="UBIQUITIN CARBOXYL-TERMINAL HYDROLASE"/>
    <property type="match status" value="1"/>
</dbReference>
<dbReference type="GO" id="GO:0005634">
    <property type="term" value="C:nucleus"/>
    <property type="evidence" value="ECO:0007669"/>
    <property type="project" value="TreeGrafter"/>
</dbReference>
<dbReference type="SUPFAM" id="SSF54001">
    <property type="entry name" value="Cysteine proteinases"/>
    <property type="match status" value="1"/>
</dbReference>
<feature type="compositionally biased region" description="Polar residues" evidence="11">
    <location>
        <begin position="702"/>
        <end position="726"/>
    </location>
</feature>
<feature type="compositionally biased region" description="Basic residues" evidence="11">
    <location>
        <begin position="138"/>
        <end position="150"/>
    </location>
</feature>
<dbReference type="GO" id="GO:0005829">
    <property type="term" value="C:cytosol"/>
    <property type="evidence" value="ECO:0007669"/>
    <property type="project" value="TreeGrafter"/>
</dbReference>
<feature type="region of interest" description="Disordered" evidence="11">
    <location>
        <begin position="1098"/>
        <end position="1119"/>
    </location>
</feature>
<dbReference type="Pfam" id="PF00443">
    <property type="entry name" value="UCH"/>
    <property type="match status" value="1"/>
</dbReference>
<comment type="similarity">
    <text evidence="2">Belongs to the peptidase C19 family.</text>
</comment>
<evidence type="ECO:0000259" key="12">
    <source>
        <dbReference type="PROSITE" id="PS50235"/>
    </source>
</evidence>
<keyword evidence="6 13" id="KW-0378">Hydrolase</keyword>
<proteinExistence type="inferred from homology"/>
<feature type="compositionally biased region" description="Low complexity" evidence="11">
    <location>
        <begin position="1192"/>
        <end position="1205"/>
    </location>
</feature>
<organism evidence="13 14">
    <name type="scientific">Drosophila madeirensis</name>
    <name type="common">Fruit fly</name>
    <dbReference type="NCBI Taxonomy" id="30013"/>
    <lineage>
        <taxon>Eukaryota</taxon>
        <taxon>Metazoa</taxon>
        <taxon>Ecdysozoa</taxon>
        <taxon>Arthropoda</taxon>
        <taxon>Hexapoda</taxon>
        <taxon>Insecta</taxon>
        <taxon>Pterygota</taxon>
        <taxon>Neoptera</taxon>
        <taxon>Endopterygota</taxon>
        <taxon>Diptera</taxon>
        <taxon>Brachycera</taxon>
        <taxon>Muscomorpha</taxon>
        <taxon>Ephydroidea</taxon>
        <taxon>Drosophilidae</taxon>
        <taxon>Drosophila</taxon>
        <taxon>Sophophora</taxon>
    </lineage>
</organism>
<dbReference type="InterPro" id="IPR050164">
    <property type="entry name" value="Peptidase_C19"/>
</dbReference>
<feature type="region of interest" description="Disordered" evidence="11">
    <location>
        <begin position="1154"/>
        <end position="1212"/>
    </location>
</feature>
<feature type="domain" description="USP" evidence="12">
    <location>
        <begin position="449"/>
        <end position="832"/>
    </location>
</feature>
<keyword evidence="4" id="KW-0645">Protease</keyword>
<feature type="region of interest" description="Disordered" evidence="11">
    <location>
        <begin position="690"/>
        <end position="750"/>
    </location>
</feature>
<dbReference type="PROSITE" id="PS00972">
    <property type="entry name" value="USP_1"/>
    <property type="match status" value="1"/>
</dbReference>
<gene>
    <name evidence="13" type="ORF">DMAD_07344</name>
</gene>
<evidence type="ECO:0000256" key="7">
    <source>
        <dbReference type="ARBA" id="ARBA00022807"/>
    </source>
</evidence>